<evidence type="ECO:0000313" key="3">
    <source>
        <dbReference type="Proteomes" id="UP000027946"/>
    </source>
</evidence>
<dbReference type="AlphaFoldDB" id="A0A069RMF6"/>
<evidence type="ECO:0008006" key="4">
    <source>
        <dbReference type="Google" id="ProtNLM"/>
    </source>
</evidence>
<dbReference type="Proteomes" id="UP000027946">
    <property type="component" value="Unassembled WGS sequence"/>
</dbReference>
<protein>
    <recommendedName>
        <fullName evidence="4">UspA domain-containing protein</fullName>
    </recommendedName>
</protein>
<accession>A0A069RMF6</accession>
<dbReference type="eggNOG" id="COG2205">
    <property type="taxonomic scope" value="Bacteria"/>
</dbReference>
<reference evidence="2 3" key="1">
    <citation type="submission" date="2014-03" db="EMBL/GenBank/DDBJ databases">
        <title>Genome sequence of Clostridium litorale W6, DSM 5388.</title>
        <authorList>
            <person name="Poehlein A."/>
            <person name="Jagirdar A."/>
            <person name="Khonsari B."/>
            <person name="Chibani C.M."/>
            <person name="Gutierrez Gutierrez D.A."/>
            <person name="Davydova E."/>
            <person name="Alghaithi H.S."/>
            <person name="Nair K.P."/>
            <person name="Dhamotharan K."/>
            <person name="Chandran L."/>
            <person name="G W."/>
            <person name="Daniel R."/>
        </authorList>
    </citation>
    <scope>NUCLEOTIDE SEQUENCE [LARGE SCALE GENOMIC DNA]</scope>
    <source>
        <strain evidence="2 3">W6</strain>
    </source>
</reference>
<evidence type="ECO:0000313" key="1">
    <source>
        <dbReference type="EMBL" id="KDR93955.1"/>
    </source>
</evidence>
<dbReference type="EMBL" id="JJMM01000026">
    <property type="protein sequence ID" value="KDR93955.1"/>
    <property type="molecule type" value="Genomic_DNA"/>
</dbReference>
<dbReference type="RefSeq" id="WP_052636015.1">
    <property type="nucleotide sequence ID" value="NZ_FSRH01000004.1"/>
</dbReference>
<dbReference type="EMBL" id="JJMM01000010">
    <property type="protein sequence ID" value="KDR95382.1"/>
    <property type="molecule type" value="Genomic_DNA"/>
</dbReference>
<organism evidence="2 3">
    <name type="scientific">Peptoclostridium litorale DSM 5388</name>
    <dbReference type="NCBI Taxonomy" id="1121324"/>
    <lineage>
        <taxon>Bacteria</taxon>
        <taxon>Bacillati</taxon>
        <taxon>Bacillota</taxon>
        <taxon>Clostridia</taxon>
        <taxon>Peptostreptococcales</taxon>
        <taxon>Peptoclostridiaceae</taxon>
        <taxon>Peptoclostridium</taxon>
    </lineage>
</organism>
<dbReference type="STRING" id="1121324.CLIT_10c01090"/>
<keyword evidence="3" id="KW-1185">Reference proteome</keyword>
<name>A0A069RMF6_PEPLI</name>
<sequence>MIKKVAVCVTKQKTCERLIKRGSKIAGKNGDLYVLHVTGKELATVNCDVIQHLFDVSKKYGAQMSIIHSNNVFEAVNDFIYDNDINRIVLGESLEASSKTDMTFTISDNIPKGVKPVVVPVEYNYWDQDVV</sequence>
<proteinExistence type="predicted"/>
<dbReference type="OrthoDB" id="1707003at2"/>
<comment type="caution">
    <text evidence="2">The sequence shown here is derived from an EMBL/GenBank/DDBJ whole genome shotgun (WGS) entry which is preliminary data.</text>
</comment>
<evidence type="ECO:0000313" key="2">
    <source>
        <dbReference type="EMBL" id="KDR95382.1"/>
    </source>
</evidence>
<gene>
    <name evidence="2" type="ORF">CLIT_10c01090</name>
    <name evidence="1" type="ORF">CLIT_23c02270</name>
</gene>